<dbReference type="Proteomes" id="UP000015105">
    <property type="component" value="Chromosome 3D"/>
</dbReference>
<dbReference type="Proteomes" id="UP000015105">
    <property type="component" value="Chromosome 2D"/>
</dbReference>
<protein>
    <submittedName>
        <fullName evidence="1">Uncharacterized protein</fullName>
    </submittedName>
</protein>
<dbReference type="EnsemblPlants" id="AET4Gv20299000.1">
    <property type="protein sequence ID" value="AET4Gv20299000.1"/>
    <property type="gene ID" value="AET4Gv20299000"/>
</dbReference>
<dbReference type="AlphaFoldDB" id="A0A453GL46"/>
<reference evidence="1" key="5">
    <citation type="journal article" date="2021" name="G3 (Bethesda)">
        <title>Aegilops tauschii genome assembly Aet v5.0 features greater sequence contiguity and improved annotation.</title>
        <authorList>
            <person name="Wang L."/>
            <person name="Zhu T."/>
            <person name="Rodriguez J.C."/>
            <person name="Deal K.R."/>
            <person name="Dubcovsky J."/>
            <person name="McGuire P.E."/>
            <person name="Lux T."/>
            <person name="Spannagl M."/>
            <person name="Mayer K.F.X."/>
            <person name="Baldrich P."/>
            <person name="Meyers B.C."/>
            <person name="Huo N."/>
            <person name="Gu Y.Q."/>
            <person name="Zhou H."/>
            <person name="Devos K.M."/>
            <person name="Bennetzen J.L."/>
            <person name="Unver T."/>
            <person name="Budak H."/>
            <person name="Gulick P.J."/>
            <person name="Galiba G."/>
            <person name="Kalapos B."/>
            <person name="Nelson D.R."/>
            <person name="Li P."/>
            <person name="You F.M."/>
            <person name="Luo M.C."/>
            <person name="Dvorak J."/>
        </authorList>
    </citation>
    <scope>NUCLEOTIDE SEQUENCE [LARGE SCALE GENOMIC DNA]</scope>
    <source>
        <strain evidence="1">cv. AL8/78</strain>
    </source>
</reference>
<accession>A0A453GL46</accession>
<reference evidence="1" key="4">
    <citation type="submission" date="2019-03" db="UniProtKB">
        <authorList>
            <consortium name="EnsemblPlants"/>
        </authorList>
    </citation>
    <scope>IDENTIFICATION</scope>
</reference>
<sequence>MLIQLRHCRTTDRIQALAPQLGRTCGNPRKQVLLNSPIYNIEMLHPTLEREVKNRLPYEMRRLHSWLSSLRLRKIRDWISYLLFRAPSFRLENVTFHHT</sequence>
<evidence type="ECO:0000313" key="1">
    <source>
        <dbReference type="EnsemblPlants" id="AET3Gv21097500.1"/>
    </source>
</evidence>
<dbReference type="EnsemblPlants" id="AET2Gv20758900.1">
    <property type="protein sequence ID" value="AET2Gv20758900.1"/>
    <property type="gene ID" value="AET2Gv20758900"/>
</dbReference>
<name>A0A453GL46_AEGTS</name>
<dbReference type="Gramene" id="AET0Gv20078200.1">
    <property type="protein sequence ID" value="AET0Gv20078200.1"/>
    <property type="gene ID" value="AET0Gv20078200"/>
</dbReference>
<dbReference type="EnsemblPlants" id="AET4Gv20297800.1">
    <property type="protein sequence ID" value="AET4Gv20297800.1"/>
    <property type="gene ID" value="AET4Gv20297800"/>
</dbReference>
<reference evidence="2" key="2">
    <citation type="journal article" date="2017" name="Nat. Plants">
        <title>The Aegilops tauschii genome reveals multiple impacts of transposons.</title>
        <authorList>
            <person name="Zhao G."/>
            <person name="Zou C."/>
            <person name="Li K."/>
            <person name="Wang K."/>
            <person name="Li T."/>
            <person name="Gao L."/>
            <person name="Zhang X."/>
            <person name="Wang H."/>
            <person name="Yang Z."/>
            <person name="Liu X."/>
            <person name="Jiang W."/>
            <person name="Mao L."/>
            <person name="Kong X."/>
            <person name="Jiao Y."/>
            <person name="Jia J."/>
        </authorList>
    </citation>
    <scope>NUCLEOTIDE SEQUENCE [LARGE SCALE GENOMIC DNA]</scope>
    <source>
        <strain evidence="2">cv. AL8/78</strain>
    </source>
</reference>
<proteinExistence type="predicted"/>
<dbReference type="Gramene" id="AET4Gv20297800.1">
    <property type="protein sequence ID" value="AET4Gv20297800.1"/>
    <property type="gene ID" value="AET4Gv20297800"/>
</dbReference>
<organism evidence="1 2">
    <name type="scientific">Aegilops tauschii subsp. strangulata</name>
    <name type="common">Goatgrass</name>
    <dbReference type="NCBI Taxonomy" id="200361"/>
    <lineage>
        <taxon>Eukaryota</taxon>
        <taxon>Viridiplantae</taxon>
        <taxon>Streptophyta</taxon>
        <taxon>Embryophyta</taxon>
        <taxon>Tracheophyta</taxon>
        <taxon>Spermatophyta</taxon>
        <taxon>Magnoliopsida</taxon>
        <taxon>Liliopsida</taxon>
        <taxon>Poales</taxon>
        <taxon>Poaceae</taxon>
        <taxon>BOP clade</taxon>
        <taxon>Pooideae</taxon>
        <taxon>Triticodae</taxon>
        <taxon>Triticeae</taxon>
        <taxon>Triticinae</taxon>
        <taxon>Aegilops</taxon>
    </lineage>
</organism>
<evidence type="ECO:0000313" key="2">
    <source>
        <dbReference type="Proteomes" id="UP000015105"/>
    </source>
</evidence>
<dbReference type="EnsemblPlants" id="AET4Gv20298000.1">
    <property type="protein sequence ID" value="AET4Gv20298000.1"/>
    <property type="gene ID" value="AET4Gv20298000"/>
</dbReference>
<dbReference type="Gramene" id="AET7Gv20590500.1">
    <property type="protein sequence ID" value="AET7Gv20590500.1"/>
    <property type="gene ID" value="AET7Gv20590500"/>
</dbReference>
<dbReference type="EnsemblPlants" id="AET3Gv21097500.1">
    <property type="protein sequence ID" value="AET3Gv21097500.1"/>
    <property type="gene ID" value="AET3Gv21097500"/>
</dbReference>
<dbReference type="Proteomes" id="UP000015105">
    <property type="component" value="Chromosome 4D"/>
</dbReference>
<dbReference type="EnsemblPlants" id="AET3Gv21097800.1">
    <property type="protein sequence ID" value="AET3Gv21097800.1"/>
    <property type="gene ID" value="AET3Gv21097800"/>
</dbReference>
<dbReference type="Proteomes" id="UP000015105">
    <property type="component" value="Chromosome 7D"/>
</dbReference>
<dbReference type="EnsemblPlants" id="AET0Gv20078200.1">
    <property type="protein sequence ID" value="AET0Gv20078200.1"/>
    <property type="gene ID" value="AET0Gv20078200"/>
</dbReference>
<dbReference type="EnsemblPlants" id="AET7Gv20762200.1">
    <property type="protein sequence ID" value="AET7Gv20762200.1"/>
    <property type="gene ID" value="AET7Gv20762200"/>
</dbReference>
<keyword evidence="2" id="KW-1185">Reference proteome</keyword>
<dbReference type="EnsemblPlants" id="AET7Gv20590500.1">
    <property type="protein sequence ID" value="AET7Gv20590500.1"/>
    <property type="gene ID" value="AET7Gv20590500"/>
</dbReference>
<reference evidence="1" key="3">
    <citation type="journal article" date="2017" name="Nature">
        <title>Genome sequence of the progenitor of the wheat D genome Aegilops tauschii.</title>
        <authorList>
            <person name="Luo M.C."/>
            <person name="Gu Y.Q."/>
            <person name="Puiu D."/>
            <person name="Wang H."/>
            <person name="Twardziok S.O."/>
            <person name="Deal K.R."/>
            <person name="Huo N."/>
            <person name="Zhu T."/>
            <person name="Wang L."/>
            <person name="Wang Y."/>
            <person name="McGuire P.E."/>
            <person name="Liu S."/>
            <person name="Long H."/>
            <person name="Ramasamy R.K."/>
            <person name="Rodriguez J.C."/>
            <person name="Van S.L."/>
            <person name="Yuan L."/>
            <person name="Wang Z."/>
            <person name="Xia Z."/>
            <person name="Xiao L."/>
            <person name="Anderson O.D."/>
            <person name="Ouyang S."/>
            <person name="Liang Y."/>
            <person name="Zimin A.V."/>
            <person name="Pertea G."/>
            <person name="Qi P."/>
            <person name="Bennetzen J.L."/>
            <person name="Dai X."/>
            <person name="Dawson M.W."/>
            <person name="Muller H.G."/>
            <person name="Kugler K."/>
            <person name="Rivarola-Duarte L."/>
            <person name="Spannagl M."/>
            <person name="Mayer K.F.X."/>
            <person name="Lu F.H."/>
            <person name="Bevan M.W."/>
            <person name="Leroy P."/>
            <person name="Li P."/>
            <person name="You F.M."/>
            <person name="Sun Q."/>
            <person name="Liu Z."/>
            <person name="Lyons E."/>
            <person name="Wicker T."/>
            <person name="Salzberg S.L."/>
            <person name="Devos K.M."/>
            <person name="Dvorak J."/>
        </authorList>
    </citation>
    <scope>NUCLEOTIDE SEQUENCE [LARGE SCALE GENOMIC DNA]</scope>
    <source>
        <strain evidence="1">cv. AL8/78</strain>
    </source>
</reference>
<dbReference type="EnsemblPlants" id="AET4Gv20299200.1">
    <property type="protein sequence ID" value="AET4Gv20299200.1"/>
    <property type="gene ID" value="AET4Gv20299200"/>
</dbReference>
<dbReference type="Gramene" id="AET3Gv21097500.1">
    <property type="protein sequence ID" value="AET3Gv21097500.1"/>
    <property type="gene ID" value="AET3Gv21097500"/>
</dbReference>
<dbReference type="Gramene" id="AET0Gv20087900.1">
    <property type="protein sequence ID" value="AET0Gv20087900.1"/>
    <property type="gene ID" value="AET0Gv20087900"/>
</dbReference>
<dbReference type="Gramene" id="AET7Gv20762200.1">
    <property type="protein sequence ID" value="AET7Gv20762200.1"/>
    <property type="gene ID" value="AET7Gv20762200"/>
</dbReference>
<dbReference type="Gramene" id="AET3Gv21097800.1">
    <property type="protein sequence ID" value="AET3Gv21097800.1"/>
    <property type="gene ID" value="AET3Gv21097800"/>
</dbReference>
<reference evidence="2" key="1">
    <citation type="journal article" date="2014" name="Science">
        <title>Ancient hybridizations among the ancestral genomes of bread wheat.</title>
        <authorList>
            <consortium name="International Wheat Genome Sequencing Consortium,"/>
            <person name="Marcussen T."/>
            <person name="Sandve S.R."/>
            <person name="Heier L."/>
            <person name="Spannagl M."/>
            <person name="Pfeifer M."/>
            <person name="Jakobsen K.S."/>
            <person name="Wulff B.B."/>
            <person name="Steuernagel B."/>
            <person name="Mayer K.F."/>
            <person name="Olsen O.A."/>
        </authorList>
    </citation>
    <scope>NUCLEOTIDE SEQUENCE [LARGE SCALE GENOMIC DNA]</scope>
    <source>
        <strain evidence="2">cv. AL8/78</strain>
    </source>
</reference>
<dbReference type="EnsemblPlants" id="AET0Gv20087900.1">
    <property type="protein sequence ID" value="AET0Gv20087900.1"/>
    <property type="gene ID" value="AET0Gv20087900"/>
</dbReference>
<dbReference type="Gramene" id="AET4Gv20299000.1">
    <property type="protein sequence ID" value="AET4Gv20299000.1"/>
    <property type="gene ID" value="AET4Gv20299000"/>
</dbReference>
<dbReference type="Gramene" id="AET4Gv20299200.1">
    <property type="protein sequence ID" value="AET4Gv20299200.1"/>
    <property type="gene ID" value="AET4Gv20299200"/>
</dbReference>
<dbReference type="Gramene" id="AET4Gv20298000.1">
    <property type="protein sequence ID" value="AET4Gv20298000.1"/>
    <property type="gene ID" value="AET4Gv20298000"/>
</dbReference>
<dbReference type="Gramene" id="AET2Gv20758900.1">
    <property type="protein sequence ID" value="AET2Gv20758900.1"/>
    <property type="gene ID" value="AET2Gv20758900"/>
</dbReference>